<evidence type="ECO:0000256" key="4">
    <source>
        <dbReference type="ARBA" id="ARBA00022989"/>
    </source>
</evidence>
<evidence type="ECO:0000313" key="8">
    <source>
        <dbReference type="Proteomes" id="UP001595773"/>
    </source>
</evidence>
<feature type="transmembrane region" description="Helical" evidence="6">
    <location>
        <begin position="239"/>
        <end position="267"/>
    </location>
</feature>
<reference evidence="8" key="1">
    <citation type="journal article" date="2019" name="Int. J. Syst. Evol. Microbiol.">
        <title>The Global Catalogue of Microorganisms (GCM) 10K type strain sequencing project: providing services to taxonomists for standard genome sequencing and annotation.</title>
        <authorList>
            <consortium name="The Broad Institute Genomics Platform"/>
            <consortium name="The Broad Institute Genome Sequencing Center for Infectious Disease"/>
            <person name="Wu L."/>
            <person name="Ma J."/>
        </authorList>
    </citation>
    <scope>NUCLEOTIDE SEQUENCE [LARGE SCALE GENOMIC DNA]</scope>
    <source>
        <strain evidence="8">CGMCC 1.10698</strain>
    </source>
</reference>
<evidence type="ECO:0000256" key="1">
    <source>
        <dbReference type="ARBA" id="ARBA00004141"/>
    </source>
</evidence>
<evidence type="ECO:0000256" key="3">
    <source>
        <dbReference type="ARBA" id="ARBA00022692"/>
    </source>
</evidence>
<feature type="transmembrane region" description="Helical" evidence="6">
    <location>
        <begin position="160"/>
        <end position="188"/>
    </location>
</feature>
<dbReference type="PANTHER" id="PTHR21716">
    <property type="entry name" value="TRANSMEMBRANE PROTEIN"/>
    <property type="match status" value="1"/>
</dbReference>
<comment type="subcellular location">
    <subcellularLocation>
        <location evidence="1">Membrane</location>
        <topology evidence="1">Multi-pass membrane protein</topology>
    </subcellularLocation>
</comment>
<accession>A0ABV8QZT4</accession>
<dbReference type="PANTHER" id="PTHR21716:SF64">
    <property type="entry name" value="AI-2 TRANSPORT PROTEIN TQSA"/>
    <property type="match status" value="1"/>
</dbReference>
<keyword evidence="5 6" id="KW-0472">Membrane</keyword>
<dbReference type="Pfam" id="PF01594">
    <property type="entry name" value="AI-2E_transport"/>
    <property type="match status" value="1"/>
</dbReference>
<evidence type="ECO:0000256" key="5">
    <source>
        <dbReference type="ARBA" id="ARBA00023136"/>
    </source>
</evidence>
<name>A0ABV8QZT4_9MICC</name>
<feature type="transmembrane region" description="Helical" evidence="6">
    <location>
        <begin position="12"/>
        <end position="35"/>
    </location>
</feature>
<dbReference type="InterPro" id="IPR002549">
    <property type="entry name" value="AI-2E-like"/>
</dbReference>
<evidence type="ECO:0000256" key="2">
    <source>
        <dbReference type="ARBA" id="ARBA00009773"/>
    </source>
</evidence>
<feature type="transmembrane region" description="Helical" evidence="6">
    <location>
        <begin position="209"/>
        <end position="233"/>
    </location>
</feature>
<keyword evidence="3 6" id="KW-0812">Transmembrane</keyword>
<feature type="transmembrane region" description="Helical" evidence="6">
    <location>
        <begin position="41"/>
        <end position="58"/>
    </location>
</feature>
<organism evidence="7 8">
    <name type="scientific">Arthrobacter cryoconiti</name>
    <dbReference type="NCBI Taxonomy" id="748907"/>
    <lineage>
        <taxon>Bacteria</taxon>
        <taxon>Bacillati</taxon>
        <taxon>Actinomycetota</taxon>
        <taxon>Actinomycetes</taxon>
        <taxon>Micrococcales</taxon>
        <taxon>Micrococcaceae</taxon>
        <taxon>Arthrobacter</taxon>
    </lineage>
</organism>
<evidence type="ECO:0000256" key="6">
    <source>
        <dbReference type="SAM" id="Phobius"/>
    </source>
</evidence>
<proteinExistence type="inferred from homology"/>
<sequence>MDESSGKIPTVSGTVTSGSKILFGLAAAVVVLIGMGRISSIVGPVFLALVLAICVYPIKQRLVARKVPPALSTIVSILAVYVMLAALIAALWVSAVQFTKLIPQFAPQISEQKTNLGLFLHDTLGIGDEQVRSLVNSIDLRVLLNAGFSLLGSALNLGTATVFLCLLVLFMCIDATYYPTILSILSILKKDRAPLVDALANFARLSRTFMVMTTIFGAIVALLNLILLLILGVPGAGLWAMLAFVCGFIPFIGFWISLVPAAIMALLSGGLPSFIVVVAFYGVINSLIQSVIQPKFVAGSVNLNMTLTFLSVIFWSGLLGPLGALMAVPLTLLARAVLVDAHPGSAWLKPLLGDVSAAKAVLKSERGAAKGH</sequence>
<comment type="caution">
    <text evidence="7">The sequence shown here is derived from an EMBL/GenBank/DDBJ whole genome shotgun (WGS) entry which is preliminary data.</text>
</comment>
<keyword evidence="4 6" id="KW-1133">Transmembrane helix</keyword>
<dbReference type="EMBL" id="JBHSCQ010000010">
    <property type="protein sequence ID" value="MFC4265692.1"/>
    <property type="molecule type" value="Genomic_DNA"/>
</dbReference>
<evidence type="ECO:0000313" key="7">
    <source>
        <dbReference type="EMBL" id="MFC4265692.1"/>
    </source>
</evidence>
<feature type="transmembrane region" description="Helical" evidence="6">
    <location>
        <begin position="312"/>
        <end position="333"/>
    </location>
</feature>
<keyword evidence="8" id="KW-1185">Reference proteome</keyword>
<comment type="similarity">
    <text evidence="2">Belongs to the autoinducer-2 exporter (AI-2E) (TC 2.A.86) family.</text>
</comment>
<feature type="transmembrane region" description="Helical" evidence="6">
    <location>
        <begin position="70"/>
        <end position="93"/>
    </location>
</feature>
<protein>
    <submittedName>
        <fullName evidence="7">AI-2E family transporter</fullName>
    </submittedName>
</protein>
<dbReference type="Proteomes" id="UP001595773">
    <property type="component" value="Unassembled WGS sequence"/>
</dbReference>
<dbReference type="RefSeq" id="WP_230067509.1">
    <property type="nucleotide sequence ID" value="NZ_BAABLL010000004.1"/>
</dbReference>
<feature type="transmembrane region" description="Helical" evidence="6">
    <location>
        <begin position="274"/>
        <end position="292"/>
    </location>
</feature>
<gene>
    <name evidence="7" type="ORF">ACFOW9_08760</name>
</gene>